<evidence type="ECO:0000259" key="2">
    <source>
        <dbReference type="Pfam" id="PF06744"/>
    </source>
</evidence>
<evidence type="ECO:0000259" key="4">
    <source>
        <dbReference type="Pfam" id="PF14331"/>
    </source>
</evidence>
<feature type="domain" description="Type VI secretion system component TssM1 N-terminal" evidence="4">
    <location>
        <begin position="191"/>
        <end position="442"/>
    </location>
</feature>
<organism evidence="6 7">
    <name type="scientific">Achromobacter spanius</name>
    <dbReference type="NCBI Taxonomy" id="217203"/>
    <lineage>
        <taxon>Bacteria</taxon>
        <taxon>Pseudomonadati</taxon>
        <taxon>Pseudomonadota</taxon>
        <taxon>Betaproteobacteria</taxon>
        <taxon>Burkholderiales</taxon>
        <taxon>Alcaligenaceae</taxon>
        <taxon>Achromobacter</taxon>
    </lineage>
</organism>
<proteinExistence type="predicted"/>
<keyword evidence="1" id="KW-0472">Membrane</keyword>
<dbReference type="InterPro" id="IPR009612">
    <property type="entry name" value="IcmF-rel"/>
</dbReference>
<dbReference type="NCBIfam" id="TIGR03348">
    <property type="entry name" value="VI_IcmF"/>
    <property type="match status" value="1"/>
</dbReference>
<evidence type="ECO:0000313" key="6">
    <source>
        <dbReference type="EMBL" id="MDH0738362.1"/>
    </source>
</evidence>
<dbReference type="InterPro" id="IPR027417">
    <property type="entry name" value="P-loop_NTPase"/>
</dbReference>
<feature type="transmembrane region" description="Helical" evidence="1">
    <location>
        <begin position="443"/>
        <end position="465"/>
    </location>
</feature>
<evidence type="ECO:0000256" key="1">
    <source>
        <dbReference type="SAM" id="Phobius"/>
    </source>
</evidence>
<protein>
    <submittedName>
        <fullName evidence="6">Type VI secretion system membrane subunit TssM</fullName>
    </submittedName>
</protein>
<dbReference type="RefSeq" id="WP_279996507.1">
    <property type="nucleotide sequence ID" value="NZ_JAOCDZ010000016.1"/>
</dbReference>
<dbReference type="AlphaFoldDB" id="A0AA42LRV9"/>
<dbReference type="Pfam" id="PF06761">
    <property type="entry name" value="IcmF-related"/>
    <property type="match status" value="1"/>
</dbReference>
<dbReference type="InterPro" id="IPR053156">
    <property type="entry name" value="T6SS_TssM-like"/>
</dbReference>
<accession>A0AA42LRV9</accession>
<sequence length="1263" mass="139309">MSDIRYWSSRVFANPRTFMVIGLIALIVFLFLFAQTMQIALVWAGLLLGVLLVLWLCVHLWRRRRTRRANQQLGDMLEQQVQTGAAASPAANRNEIDALRQRLTQAVRTIKTSKIGQASGNEALYELPWYIVIGNPAAGKSSAVINSGLQFPFADKNGAAVRGVGGTRNCDWFFTTEGILLDTAGRYSVHEEDRNEWMSFLDLLKRHRPKAPINGIIVAASISELTDSGPEFAINLAKNLRQRVQELTDRLEVFAPVYVIFTKADLIAGFSEFFADADPRERDRVWGATLPYGADESRDVLTQFDERFDELYEGLKEMGTAQISLRRTGPLPPGLLTFPPEFAGIKPALRTFLSTLFETNPFQYKPVFRGFYFTSALQEGASRSTSTEKLAERFSLRPATREATQATPSHKGLFLRDLFSSVIFADKKLVRQHASPNKVRMRYLSFFGLVLALGLVLGGWSWSYLGNRQLATNVQADLDKVVRLQSERTDLQSRLEAMEILQDRIEQLDRYSSSRPLSLGLGLYQGDVLKERLLAEYYNGLRQFMLVPVKASLEDYLGRVDVSQVAAAGATATTTPAVAQAQSQAQAQPVRANAGDTLFQDASPTNVDDAYNALKTYLMMANREHVDPTHLSDQITRFWRGWLETNRGAMPRDQLIRSAERLISFYVARAADADWPQIDTNLALVERTRGNLRSVMQGMPARERAYSTLKARAATRFPAMTVARIMGEADAAVVAGSYAVPGTFTREAWEQYIEPAIGEAARREVQTSDWVLGVNARDDLTLEGSPEQIQKSLATMYKTEYAQEWQKMLRGVTIKPFTSFDQAVHGMNRLGDPQNSPLVKLINTTYEQTSWDNPSLINTGIAQAQTGVVAWFKRVILRQGQPKPAATTANGEQIPMGPVGREFSDVARLVVTRDNQSLLGNYMTALSKIRTRFNLINNQGDPGPGALLLMRQTLEGKDSELADALKLVDEQLLAGLTPAQRETLRPLLVRPLIQGYAVAMQPAQTELNKVWNAQVFQPFSQSLADKYPFSTKAGIEASGEEIGQVFGPQGSIAKYVNDTLGPLTVRRGDILTARTWGDMGIDLQPSFTANFAQWVAPLAGGAAGSGAASQPQTLFQIQPKPASGVTEYTIEIDGQQLRYRNTPPQWVNFVWPNAQGAPGARITATAFDGTVVEIVNEPGRFGLERLISGSQRKPNADGSFEMSWTKSNITVPVKLRIISNAQAASAGGTEPGSQGLRNLRLPATVVGASPQTPVAPTPAGAQQ</sequence>
<gene>
    <name evidence="6" type="primary">tssM</name>
    <name evidence="6" type="ORF">N5D93_21260</name>
</gene>
<dbReference type="PANTHER" id="PTHR36153:SF1">
    <property type="entry name" value="TYPE VI SECRETION SYSTEM COMPONENT TSSM1"/>
    <property type="match status" value="1"/>
</dbReference>
<reference evidence="6" key="1">
    <citation type="submission" date="2022-09" db="EMBL/GenBank/DDBJ databases">
        <title>Intensive care unit water sources are persistently colonized with multi-drug resistant bacteria and are the site of extensive horizontal gene transfer of antibiotic resistance genes.</title>
        <authorList>
            <person name="Diorio-Toth L."/>
        </authorList>
    </citation>
    <scope>NUCLEOTIDE SEQUENCE</scope>
    <source>
        <strain evidence="6">GD03843</strain>
    </source>
</reference>
<feature type="domain" description="Type VI secretion system IcmF C-terminal" evidence="2">
    <location>
        <begin position="1115"/>
        <end position="1217"/>
    </location>
</feature>
<keyword evidence="1" id="KW-0812">Transmembrane</keyword>
<comment type="caution">
    <text evidence="6">The sequence shown here is derived from an EMBL/GenBank/DDBJ whole genome shotgun (WGS) entry which is preliminary data.</text>
</comment>
<feature type="transmembrane region" description="Helical" evidence="1">
    <location>
        <begin position="40"/>
        <end position="61"/>
    </location>
</feature>
<feature type="domain" description="IcmF-related" evidence="3">
    <location>
        <begin position="495"/>
        <end position="850"/>
    </location>
</feature>
<dbReference type="PANTHER" id="PTHR36153">
    <property type="entry name" value="INNER MEMBRANE PROTEIN-RELATED"/>
    <property type="match status" value="1"/>
</dbReference>
<dbReference type="InterPro" id="IPR010623">
    <property type="entry name" value="IcmF_C"/>
</dbReference>
<dbReference type="InterPro" id="IPR025743">
    <property type="entry name" value="TssM1_N"/>
</dbReference>
<dbReference type="Pfam" id="PF14331">
    <property type="entry name" value="IcmF-related_N"/>
    <property type="match status" value="1"/>
</dbReference>
<dbReference type="Proteomes" id="UP001161094">
    <property type="component" value="Unassembled WGS sequence"/>
</dbReference>
<evidence type="ECO:0000259" key="3">
    <source>
        <dbReference type="Pfam" id="PF06761"/>
    </source>
</evidence>
<dbReference type="InterPro" id="IPR017731">
    <property type="entry name" value="TssM1-like"/>
</dbReference>
<dbReference type="Pfam" id="PF06744">
    <property type="entry name" value="IcmF_C"/>
    <property type="match status" value="1"/>
</dbReference>
<dbReference type="InterPro" id="IPR048677">
    <property type="entry name" value="TssM1_hel"/>
</dbReference>
<evidence type="ECO:0000313" key="7">
    <source>
        <dbReference type="Proteomes" id="UP001161094"/>
    </source>
</evidence>
<keyword evidence="1" id="KW-1133">Transmembrane helix</keyword>
<dbReference type="EMBL" id="JAOCDZ010000016">
    <property type="protein sequence ID" value="MDH0738362.1"/>
    <property type="molecule type" value="Genomic_DNA"/>
</dbReference>
<feature type="domain" description="Type VI secretion system component TssM1 helical" evidence="5">
    <location>
        <begin position="1002"/>
        <end position="1091"/>
    </location>
</feature>
<evidence type="ECO:0000259" key="5">
    <source>
        <dbReference type="Pfam" id="PF21070"/>
    </source>
</evidence>
<name>A0AA42LRV9_9BURK</name>
<dbReference type="SUPFAM" id="SSF52540">
    <property type="entry name" value="P-loop containing nucleoside triphosphate hydrolases"/>
    <property type="match status" value="1"/>
</dbReference>
<feature type="transmembrane region" description="Helical" evidence="1">
    <location>
        <begin position="12"/>
        <end position="34"/>
    </location>
</feature>
<dbReference type="Pfam" id="PF21070">
    <property type="entry name" value="IcmF_helical"/>
    <property type="match status" value="1"/>
</dbReference>